<accession>M0LYQ6</accession>
<dbReference type="PATRIC" id="fig|1132509.6.peg.2073"/>
<dbReference type="Proteomes" id="UP000011566">
    <property type="component" value="Unassembled WGS sequence"/>
</dbReference>
<proteinExistence type="predicted"/>
<gene>
    <name evidence="2" type="ORF">C447_09177</name>
</gene>
<keyword evidence="3" id="KW-1185">Reference proteome</keyword>
<comment type="caution">
    <text evidence="2">The sequence shown here is derived from an EMBL/GenBank/DDBJ whole genome shotgun (WGS) entry which is preliminary data.</text>
</comment>
<dbReference type="AlphaFoldDB" id="M0LYQ6"/>
<name>M0LYQ6_9EURY</name>
<reference evidence="2 3" key="1">
    <citation type="journal article" date="2014" name="PLoS Genet.">
        <title>Phylogenetically driven sequencing of extremely halophilic archaea reveals strategies for static and dynamic osmo-response.</title>
        <authorList>
            <person name="Becker E.A."/>
            <person name="Seitzer P.M."/>
            <person name="Tritt A."/>
            <person name="Larsen D."/>
            <person name="Krusor M."/>
            <person name="Yao A.I."/>
            <person name="Wu D."/>
            <person name="Madern D."/>
            <person name="Eisen J.A."/>
            <person name="Darling A.E."/>
            <person name="Facciotti M.T."/>
        </authorList>
    </citation>
    <scope>NUCLEOTIDE SEQUENCE [LARGE SCALE GENOMIC DNA]</scope>
    <source>
        <strain evidence="2 3">100A6</strain>
    </source>
</reference>
<keyword evidence="1" id="KW-0812">Transmembrane</keyword>
<organism evidence="2 3">
    <name type="scientific">Halococcus hamelinensis 100A6</name>
    <dbReference type="NCBI Taxonomy" id="1132509"/>
    <lineage>
        <taxon>Archaea</taxon>
        <taxon>Methanobacteriati</taxon>
        <taxon>Methanobacteriota</taxon>
        <taxon>Stenosarchaea group</taxon>
        <taxon>Halobacteria</taxon>
        <taxon>Halobacteriales</taxon>
        <taxon>Halococcaceae</taxon>
        <taxon>Halococcus</taxon>
    </lineage>
</organism>
<evidence type="ECO:0000313" key="3">
    <source>
        <dbReference type="Proteomes" id="UP000011566"/>
    </source>
</evidence>
<sequence>MVPEETWFELSDVTLRAVLAVTLATVAASLFLASSGMHELSVTPVALMGVVVVLGYALVTLFQHFEVEGLPLIE</sequence>
<feature type="transmembrane region" description="Helical" evidence="1">
    <location>
        <begin position="45"/>
        <end position="65"/>
    </location>
</feature>
<dbReference type="EMBL" id="AOMB01000029">
    <property type="protein sequence ID" value="EMA38556.1"/>
    <property type="molecule type" value="Genomic_DNA"/>
</dbReference>
<evidence type="ECO:0000313" key="2">
    <source>
        <dbReference type="EMBL" id="EMA38556.1"/>
    </source>
</evidence>
<keyword evidence="1" id="KW-1133">Transmembrane helix</keyword>
<keyword evidence="1" id="KW-0472">Membrane</keyword>
<protein>
    <submittedName>
        <fullName evidence="2">Uncharacterized protein</fullName>
    </submittedName>
</protein>
<evidence type="ECO:0000256" key="1">
    <source>
        <dbReference type="SAM" id="Phobius"/>
    </source>
</evidence>
<feature type="transmembrane region" description="Helical" evidence="1">
    <location>
        <begin position="13"/>
        <end position="33"/>
    </location>
</feature>